<evidence type="ECO:0000256" key="8">
    <source>
        <dbReference type="SAM" id="Phobius"/>
    </source>
</evidence>
<keyword evidence="13" id="KW-1185">Reference proteome</keyword>
<dbReference type="Gene3D" id="3.30.450.20">
    <property type="entry name" value="PAS domain"/>
    <property type="match status" value="1"/>
</dbReference>
<dbReference type="GO" id="GO:0005524">
    <property type="term" value="F:ATP binding"/>
    <property type="evidence" value="ECO:0007669"/>
    <property type="project" value="UniProtKB-KW"/>
</dbReference>
<name>A0ABW1AT38_9RHOO</name>
<dbReference type="NCBIfam" id="TIGR00229">
    <property type="entry name" value="sensory_box"/>
    <property type="match status" value="1"/>
</dbReference>
<keyword evidence="12" id="KW-0547">Nucleotide-binding</keyword>
<feature type="domain" description="HAMP" evidence="11">
    <location>
        <begin position="206"/>
        <end position="254"/>
    </location>
</feature>
<dbReference type="RefSeq" id="WP_198363156.1">
    <property type="nucleotide sequence ID" value="NZ_JBHSOG010000049.1"/>
</dbReference>
<dbReference type="InterPro" id="IPR005467">
    <property type="entry name" value="His_kinase_dom"/>
</dbReference>
<keyword evidence="6" id="KW-0418">Kinase</keyword>
<dbReference type="Gene3D" id="1.10.287.130">
    <property type="match status" value="1"/>
</dbReference>
<dbReference type="Proteomes" id="UP001595974">
    <property type="component" value="Unassembled WGS sequence"/>
</dbReference>
<dbReference type="SMART" id="SM00388">
    <property type="entry name" value="HisKA"/>
    <property type="match status" value="1"/>
</dbReference>
<dbReference type="SMART" id="SM00387">
    <property type="entry name" value="HATPase_c"/>
    <property type="match status" value="1"/>
</dbReference>
<dbReference type="InterPro" id="IPR003661">
    <property type="entry name" value="HisK_dim/P_dom"/>
</dbReference>
<evidence type="ECO:0000256" key="5">
    <source>
        <dbReference type="ARBA" id="ARBA00022679"/>
    </source>
</evidence>
<dbReference type="InterPro" id="IPR036097">
    <property type="entry name" value="HisK_dim/P_sf"/>
</dbReference>
<dbReference type="EC" id="2.7.13.3" evidence="3"/>
<dbReference type="CDD" id="cd06225">
    <property type="entry name" value="HAMP"/>
    <property type="match status" value="1"/>
</dbReference>
<proteinExistence type="predicted"/>
<evidence type="ECO:0000256" key="2">
    <source>
        <dbReference type="ARBA" id="ARBA00004370"/>
    </source>
</evidence>
<dbReference type="PROSITE" id="PS50113">
    <property type="entry name" value="PAC"/>
    <property type="match status" value="1"/>
</dbReference>
<dbReference type="CDD" id="cd00130">
    <property type="entry name" value="PAS"/>
    <property type="match status" value="1"/>
</dbReference>
<dbReference type="SMART" id="SM00304">
    <property type="entry name" value="HAMP"/>
    <property type="match status" value="1"/>
</dbReference>
<dbReference type="InterPro" id="IPR001610">
    <property type="entry name" value="PAC"/>
</dbReference>
<feature type="transmembrane region" description="Helical" evidence="8">
    <location>
        <begin position="182"/>
        <end position="205"/>
    </location>
</feature>
<accession>A0ABW1AT38</accession>
<evidence type="ECO:0000259" key="9">
    <source>
        <dbReference type="PROSITE" id="PS50109"/>
    </source>
</evidence>
<keyword evidence="7 8" id="KW-0472">Membrane</keyword>
<dbReference type="SUPFAM" id="SSF55785">
    <property type="entry name" value="PYP-like sensor domain (PAS domain)"/>
    <property type="match status" value="1"/>
</dbReference>
<protein>
    <recommendedName>
        <fullName evidence="3">histidine kinase</fullName>
        <ecNumber evidence="3">2.7.13.3</ecNumber>
    </recommendedName>
</protein>
<keyword evidence="5" id="KW-0808">Transferase</keyword>
<feature type="domain" description="PAC" evidence="10">
    <location>
        <begin position="332"/>
        <end position="384"/>
    </location>
</feature>
<evidence type="ECO:0000256" key="7">
    <source>
        <dbReference type="ARBA" id="ARBA00023136"/>
    </source>
</evidence>
<dbReference type="Pfam" id="PF00512">
    <property type="entry name" value="HisKA"/>
    <property type="match status" value="1"/>
</dbReference>
<comment type="catalytic activity">
    <reaction evidence="1">
        <text>ATP + protein L-histidine = ADP + protein N-phospho-L-histidine.</text>
        <dbReference type="EC" id="2.7.13.3"/>
    </reaction>
</comment>
<dbReference type="InterPro" id="IPR003594">
    <property type="entry name" value="HATPase_dom"/>
</dbReference>
<evidence type="ECO:0000259" key="11">
    <source>
        <dbReference type="PROSITE" id="PS50885"/>
    </source>
</evidence>
<dbReference type="SUPFAM" id="SSF47384">
    <property type="entry name" value="Homodimeric domain of signal transducing histidine kinase"/>
    <property type="match status" value="1"/>
</dbReference>
<dbReference type="Gene3D" id="6.10.340.10">
    <property type="match status" value="1"/>
</dbReference>
<dbReference type="Gene3D" id="3.30.565.10">
    <property type="entry name" value="Histidine kinase-like ATPase, C-terminal domain"/>
    <property type="match status" value="1"/>
</dbReference>
<dbReference type="PROSITE" id="PS50885">
    <property type="entry name" value="HAMP"/>
    <property type="match status" value="1"/>
</dbReference>
<dbReference type="Pfam" id="PF08447">
    <property type="entry name" value="PAS_3"/>
    <property type="match status" value="1"/>
</dbReference>
<dbReference type="InterPro" id="IPR013655">
    <property type="entry name" value="PAS_fold_3"/>
</dbReference>
<feature type="domain" description="Histidine kinase" evidence="9">
    <location>
        <begin position="413"/>
        <end position="626"/>
    </location>
</feature>
<keyword evidence="12" id="KW-0067">ATP-binding</keyword>
<gene>
    <name evidence="12" type="ORF">ACFPTN_13140</name>
</gene>
<feature type="transmembrane region" description="Helical" evidence="8">
    <location>
        <begin position="13"/>
        <end position="32"/>
    </location>
</feature>
<dbReference type="EMBL" id="JBHSOG010000049">
    <property type="protein sequence ID" value="MFC5770322.1"/>
    <property type="molecule type" value="Genomic_DNA"/>
</dbReference>
<evidence type="ECO:0000256" key="3">
    <source>
        <dbReference type="ARBA" id="ARBA00012438"/>
    </source>
</evidence>
<evidence type="ECO:0000313" key="13">
    <source>
        <dbReference type="Proteomes" id="UP001595974"/>
    </source>
</evidence>
<evidence type="ECO:0000256" key="4">
    <source>
        <dbReference type="ARBA" id="ARBA00022553"/>
    </source>
</evidence>
<dbReference type="SUPFAM" id="SSF55874">
    <property type="entry name" value="ATPase domain of HSP90 chaperone/DNA topoisomerase II/histidine kinase"/>
    <property type="match status" value="1"/>
</dbReference>
<sequence>MIRRLLYLLPARYLVPLGMAVLALVLIAFTAWQQRQEQRAAIDAEQRSSLRGRLHVEQRRLQVQLGLGNRMQARRLVSEWGRRPEITHAYLVDPELRVFASMRRASIGKPLGEALGGEAPAIRTALLDAARRPDLGVHVQAPDAPGLALVGRAAVVPDYRLIVYSDLEPLLAMRTHEGRGEIWRVSALILGLAVLVAAVLHLLWFRRARRLVTALRAIGSGDLGTRAGLAGRDEFAEIGAAVDQMAGSLQFRHTRLEQLTSILARSPVVAMEWENSPGWPVRMVSDAISQWGYTVDRVLAGDFIFADLIHPGDRPRIQDEVARHLAEGPDDYRQEYRLKTADGRWVWVDDRTWLTRDAGGRVLTIHGVLLDITAQRTAEDELRRINAGLEARVAERTAQLKAANLELEAFSYSVSHDLKAPLRGIDGYSQILLQDYGGRFDDDGRVLLRNVRRGVAQMHGLIEDLLAYSRTERRAFEAQPLGLRELVGDVLESLRPELERCGAVVDDRLPPLSVVADRDGLNMVVRNLLDNALKFSLNAAPPRICLGAQAEGARVVLSVRDNGVGFDMKYHDRIFEIFQRLHRAEDYPGTGVGLALVRKAVQRMGGRVWAESAPGQGACFYVELRK</sequence>
<comment type="caution">
    <text evidence="12">The sequence shown here is derived from an EMBL/GenBank/DDBJ whole genome shotgun (WGS) entry which is preliminary data.</text>
</comment>
<dbReference type="PANTHER" id="PTHR42878">
    <property type="entry name" value="TWO-COMPONENT HISTIDINE KINASE"/>
    <property type="match status" value="1"/>
</dbReference>
<reference evidence="13" key="1">
    <citation type="journal article" date="2019" name="Int. J. Syst. Evol. Microbiol.">
        <title>The Global Catalogue of Microorganisms (GCM) 10K type strain sequencing project: providing services to taxonomists for standard genome sequencing and annotation.</title>
        <authorList>
            <consortium name="The Broad Institute Genomics Platform"/>
            <consortium name="The Broad Institute Genome Sequencing Center for Infectious Disease"/>
            <person name="Wu L."/>
            <person name="Ma J."/>
        </authorList>
    </citation>
    <scope>NUCLEOTIDE SEQUENCE [LARGE SCALE GENOMIC DNA]</scope>
    <source>
        <strain evidence="13">SHR3</strain>
    </source>
</reference>
<keyword evidence="8" id="KW-1133">Transmembrane helix</keyword>
<dbReference type="InterPro" id="IPR035965">
    <property type="entry name" value="PAS-like_dom_sf"/>
</dbReference>
<dbReference type="InterPro" id="IPR036890">
    <property type="entry name" value="HATPase_C_sf"/>
</dbReference>
<dbReference type="InterPro" id="IPR003660">
    <property type="entry name" value="HAMP_dom"/>
</dbReference>
<dbReference type="PANTHER" id="PTHR42878:SF15">
    <property type="entry name" value="BACTERIOPHYTOCHROME"/>
    <property type="match status" value="1"/>
</dbReference>
<dbReference type="PROSITE" id="PS50109">
    <property type="entry name" value="HIS_KIN"/>
    <property type="match status" value="1"/>
</dbReference>
<keyword evidence="8" id="KW-0812">Transmembrane</keyword>
<dbReference type="InterPro" id="IPR050351">
    <property type="entry name" value="BphY/WalK/GraS-like"/>
</dbReference>
<dbReference type="InterPro" id="IPR004358">
    <property type="entry name" value="Sig_transdc_His_kin-like_C"/>
</dbReference>
<organism evidence="12 13">
    <name type="scientific">Thauera sinica</name>
    <dbReference type="NCBI Taxonomy" id="2665146"/>
    <lineage>
        <taxon>Bacteria</taxon>
        <taxon>Pseudomonadati</taxon>
        <taxon>Pseudomonadota</taxon>
        <taxon>Betaproteobacteria</taxon>
        <taxon>Rhodocyclales</taxon>
        <taxon>Zoogloeaceae</taxon>
        <taxon>Thauera</taxon>
    </lineage>
</organism>
<dbReference type="InterPro" id="IPR000700">
    <property type="entry name" value="PAS-assoc_C"/>
</dbReference>
<dbReference type="InterPro" id="IPR000014">
    <property type="entry name" value="PAS"/>
</dbReference>
<dbReference type="CDD" id="cd00082">
    <property type="entry name" value="HisKA"/>
    <property type="match status" value="1"/>
</dbReference>
<dbReference type="PRINTS" id="PR00344">
    <property type="entry name" value="BCTRLSENSOR"/>
</dbReference>
<dbReference type="SMART" id="SM00086">
    <property type="entry name" value="PAC"/>
    <property type="match status" value="1"/>
</dbReference>
<dbReference type="Pfam" id="PF02518">
    <property type="entry name" value="HATPase_c"/>
    <property type="match status" value="1"/>
</dbReference>
<keyword evidence="4" id="KW-0597">Phosphoprotein</keyword>
<evidence type="ECO:0000256" key="6">
    <source>
        <dbReference type="ARBA" id="ARBA00022777"/>
    </source>
</evidence>
<evidence type="ECO:0000256" key="1">
    <source>
        <dbReference type="ARBA" id="ARBA00000085"/>
    </source>
</evidence>
<evidence type="ECO:0000313" key="12">
    <source>
        <dbReference type="EMBL" id="MFC5770322.1"/>
    </source>
</evidence>
<evidence type="ECO:0000259" key="10">
    <source>
        <dbReference type="PROSITE" id="PS50113"/>
    </source>
</evidence>
<comment type="subcellular location">
    <subcellularLocation>
        <location evidence="2">Membrane</location>
    </subcellularLocation>
</comment>
<dbReference type="Pfam" id="PF00672">
    <property type="entry name" value="HAMP"/>
    <property type="match status" value="1"/>
</dbReference>